<evidence type="ECO:0000313" key="4">
    <source>
        <dbReference type="EMBL" id="MBB5327637.1"/>
    </source>
</evidence>
<keyword evidence="5" id="KW-1185">Reference proteome</keyword>
<gene>
    <name evidence="4" type="ORF">HDF14_001242</name>
</gene>
<comment type="caution">
    <text evidence="4">The sequence shown here is derived from an EMBL/GenBank/DDBJ whole genome shotgun (WGS) entry which is preliminary data.</text>
</comment>
<protein>
    <submittedName>
        <fullName evidence="4">Damage-inducible protein DinB</fullName>
    </submittedName>
</protein>
<proteinExistence type="inferred from homology"/>
<feature type="binding site" evidence="3">
    <location>
        <position position="131"/>
    </location>
    <ligand>
        <name>a divalent metal cation</name>
        <dbReference type="ChEBI" id="CHEBI:60240"/>
    </ligand>
</feature>
<dbReference type="EMBL" id="JACHEB010000002">
    <property type="protein sequence ID" value="MBB5327637.1"/>
    <property type="molecule type" value="Genomic_DNA"/>
</dbReference>
<keyword evidence="2 3" id="KW-0479">Metal-binding</keyword>
<dbReference type="Pfam" id="PF05163">
    <property type="entry name" value="DinB"/>
    <property type="match status" value="1"/>
</dbReference>
<dbReference type="PANTHER" id="PTHR37302:SF3">
    <property type="entry name" value="DAMAGE-INDUCIBLE PROTEIN DINB"/>
    <property type="match status" value="1"/>
</dbReference>
<dbReference type="InterPro" id="IPR007837">
    <property type="entry name" value="DinB"/>
</dbReference>
<dbReference type="SUPFAM" id="SSF109854">
    <property type="entry name" value="DinB/YfiT-like putative metalloenzymes"/>
    <property type="match status" value="1"/>
</dbReference>
<feature type="binding site" evidence="3">
    <location>
        <position position="135"/>
    </location>
    <ligand>
        <name>a divalent metal cation</name>
        <dbReference type="ChEBI" id="CHEBI:60240"/>
    </ligand>
</feature>
<evidence type="ECO:0000256" key="3">
    <source>
        <dbReference type="PIRSR" id="PIRSR607837-1"/>
    </source>
</evidence>
<dbReference type="RefSeq" id="WP_183974467.1">
    <property type="nucleotide sequence ID" value="NZ_JACHEB010000002.1"/>
</dbReference>
<evidence type="ECO:0000313" key="5">
    <source>
        <dbReference type="Proteomes" id="UP000535182"/>
    </source>
</evidence>
<reference evidence="4 5" key="1">
    <citation type="submission" date="2020-08" db="EMBL/GenBank/DDBJ databases">
        <title>Genomic Encyclopedia of Type Strains, Phase IV (KMG-V): Genome sequencing to study the core and pangenomes of soil and plant-associated prokaryotes.</title>
        <authorList>
            <person name="Whitman W."/>
        </authorList>
    </citation>
    <scope>NUCLEOTIDE SEQUENCE [LARGE SCALE GENOMIC DNA]</scope>
    <source>
        <strain evidence="4 5">X5P2</strain>
    </source>
</reference>
<dbReference type="Gene3D" id="1.20.120.450">
    <property type="entry name" value="dinb family like domain"/>
    <property type="match status" value="1"/>
</dbReference>
<dbReference type="InterPro" id="IPR034660">
    <property type="entry name" value="DinB/YfiT-like"/>
</dbReference>
<organism evidence="4 5">
    <name type="scientific">Tunturiibacter gelidiferens</name>
    <dbReference type="NCBI Taxonomy" id="3069689"/>
    <lineage>
        <taxon>Bacteria</taxon>
        <taxon>Pseudomonadati</taxon>
        <taxon>Acidobacteriota</taxon>
        <taxon>Terriglobia</taxon>
        <taxon>Terriglobales</taxon>
        <taxon>Acidobacteriaceae</taxon>
        <taxon>Tunturiibacter</taxon>
    </lineage>
</organism>
<name>A0A9X0U491_9BACT</name>
<sequence length="164" mass="18624">MTQPTLTAQELITWVEKTSTGWRNLLATHPELLAAPCDVNNVQSVAQLLQHIVAVELRFAERLSDLPATDYTKIPYDSVEEIYATHDHAFSLINKLLSSNMDWDQPIEFSTRVMGPARSTPKTILFHLLLHSIRHYAQLATLARQQGIKPDWGMDYLLMNLEAV</sequence>
<evidence type="ECO:0000256" key="1">
    <source>
        <dbReference type="ARBA" id="ARBA00008635"/>
    </source>
</evidence>
<accession>A0A9X0U491</accession>
<evidence type="ECO:0000256" key="2">
    <source>
        <dbReference type="ARBA" id="ARBA00022723"/>
    </source>
</evidence>
<dbReference type="GO" id="GO:0046872">
    <property type="term" value="F:metal ion binding"/>
    <property type="evidence" value="ECO:0007669"/>
    <property type="project" value="UniProtKB-KW"/>
</dbReference>
<dbReference type="AlphaFoldDB" id="A0A9X0U491"/>
<dbReference type="Proteomes" id="UP000535182">
    <property type="component" value="Unassembled WGS sequence"/>
</dbReference>
<dbReference type="PANTHER" id="PTHR37302">
    <property type="entry name" value="SLR1116 PROTEIN"/>
    <property type="match status" value="1"/>
</dbReference>
<comment type="similarity">
    <text evidence="1">Belongs to the DinB family.</text>
</comment>
<feature type="binding site" evidence="3">
    <location>
        <position position="51"/>
    </location>
    <ligand>
        <name>a divalent metal cation</name>
        <dbReference type="ChEBI" id="CHEBI:60240"/>
    </ligand>
</feature>